<comment type="pathway">
    <text evidence="2">Carbohydrate biosynthesis; dTDP-L-rhamnose biosynthesis.</text>
</comment>
<dbReference type="GO" id="GO:0019305">
    <property type="term" value="P:dTDP-rhamnose biosynthetic process"/>
    <property type="evidence" value="ECO:0007669"/>
    <property type="project" value="TreeGrafter"/>
</dbReference>
<accession>A0A932VR81</accession>
<dbReference type="Pfam" id="PF04321">
    <property type="entry name" value="RmlD_sub_bind"/>
    <property type="match status" value="1"/>
</dbReference>
<dbReference type="InterPro" id="IPR029903">
    <property type="entry name" value="RmlD-like-bd"/>
</dbReference>
<comment type="similarity">
    <text evidence="1 2">Belongs to the dTDP-4-dehydrorhamnose reductase family.</text>
</comment>
<gene>
    <name evidence="4" type="primary">rfbD</name>
    <name evidence="4" type="ORF">HY221_01580</name>
</gene>
<dbReference type="EMBL" id="JACQCR010000034">
    <property type="protein sequence ID" value="MBI3631003.1"/>
    <property type="molecule type" value="Genomic_DNA"/>
</dbReference>
<dbReference type="InterPro" id="IPR005913">
    <property type="entry name" value="dTDP_dehydrorham_reduct"/>
</dbReference>
<comment type="function">
    <text evidence="2">Catalyzes the reduction of dTDP-6-deoxy-L-lyxo-4-hexulose to yield dTDP-L-rhamnose.</text>
</comment>
<dbReference type="GO" id="GO:0005829">
    <property type="term" value="C:cytosol"/>
    <property type="evidence" value="ECO:0007669"/>
    <property type="project" value="TreeGrafter"/>
</dbReference>
<dbReference type="Gene3D" id="3.40.50.720">
    <property type="entry name" value="NAD(P)-binding Rossmann-like Domain"/>
    <property type="match status" value="1"/>
</dbReference>
<feature type="domain" description="RmlD-like substrate binding" evidence="3">
    <location>
        <begin position="3"/>
        <end position="287"/>
    </location>
</feature>
<evidence type="ECO:0000313" key="5">
    <source>
        <dbReference type="Proteomes" id="UP000753196"/>
    </source>
</evidence>
<keyword evidence="2 4" id="KW-0560">Oxidoreductase</keyword>
<dbReference type="PANTHER" id="PTHR10491">
    <property type="entry name" value="DTDP-4-DEHYDRORHAMNOSE REDUCTASE"/>
    <property type="match status" value="1"/>
</dbReference>
<comment type="caution">
    <text evidence="4">The sequence shown here is derived from an EMBL/GenBank/DDBJ whole genome shotgun (WGS) entry which is preliminary data.</text>
</comment>
<dbReference type="SUPFAM" id="SSF51735">
    <property type="entry name" value="NAD(P)-binding Rossmann-fold domains"/>
    <property type="match status" value="1"/>
</dbReference>
<keyword evidence="2" id="KW-0521">NADP</keyword>
<dbReference type="NCBIfam" id="TIGR01214">
    <property type="entry name" value="rmlD"/>
    <property type="match status" value="1"/>
</dbReference>
<dbReference type="CDD" id="cd05254">
    <property type="entry name" value="dTDP_HR_like_SDR_e"/>
    <property type="match status" value="1"/>
</dbReference>
<evidence type="ECO:0000259" key="3">
    <source>
        <dbReference type="Pfam" id="PF04321"/>
    </source>
</evidence>
<organism evidence="4 5">
    <name type="scientific">Candidatus Sungiibacteriota bacterium</name>
    <dbReference type="NCBI Taxonomy" id="2750080"/>
    <lineage>
        <taxon>Bacteria</taxon>
        <taxon>Candidatus Sungiibacteriota</taxon>
    </lineage>
</organism>
<evidence type="ECO:0000256" key="1">
    <source>
        <dbReference type="ARBA" id="ARBA00010944"/>
    </source>
</evidence>
<protein>
    <recommendedName>
        <fullName evidence="2">dTDP-4-dehydrorhamnose reductase</fullName>
        <ecNumber evidence="2">1.1.1.133</ecNumber>
    </recommendedName>
</protein>
<reference evidence="4" key="1">
    <citation type="submission" date="2020-07" db="EMBL/GenBank/DDBJ databases">
        <title>Huge and variable diversity of episymbiotic CPR bacteria and DPANN archaea in groundwater ecosystems.</title>
        <authorList>
            <person name="He C.Y."/>
            <person name="Keren R."/>
            <person name="Whittaker M."/>
            <person name="Farag I.F."/>
            <person name="Doudna J."/>
            <person name="Cate J.H.D."/>
            <person name="Banfield J.F."/>
        </authorList>
    </citation>
    <scope>NUCLEOTIDE SEQUENCE</scope>
    <source>
        <strain evidence="4">NC_groundwater_973_Pr1_S-0.2um_54_13</strain>
    </source>
</reference>
<dbReference type="InterPro" id="IPR036291">
    <property type="entry name" value="NAD(P)-bd_dom_sf"/>
</dbReference>
<sequence length="288" mass="31607">MQTLLVIGSSGQLARAIKALRPDATYLDRSRADLSKPNELREVLESFNPSAVINAAAYTQVDNAEKEEELATAVNGFSPEVMAKYCAGRNIPLVHFSTDYIFDGSGEKPWCEDDAPSPLNAYGRSKLAGEKAIAQAGGKYLIFRTSWVYDAEGKNFVNTILRLAAEREELKIIADQHGAPTYAPHLGKGALEALTKTAEMSQFPSGIYHLCNRGTTTWHGFASAIVEHGRRRGIAVKVKNIVPISTSEYPLPARRPFNSRLDCARALSMFGVSLPDWQEGLADCMERK</sequence>
<dbReference type="Proteomes" id="UP000753196">
    <property type="component" value="Unassembled WGS sequence"/>
</dbReference>
<proteinExistence type="inferred from homology"/>
<evidence type="ECO:0000256" key="2">
    <source>
        <dbReference type="RuleBase" id="RU364082"/>
    </source>
</evidence>
<evidence type="ECO:0000313" key="4">
    <source>
        <dbReference type="EMBL" id="MBI3631003.1"/>
    </source>
</evidence>
<dbReference type="Gene3D" id="3.90.25.10">
    <property type="entry name" value="UDP-galactose 4-epimerase, domain 1"/>
    <property type="match status" value="1"/>
</dbReference>
<dbReference type="PANTHER" id="PTHR10491:SF4">
    <property type="entry name" value="METHIONINE ADENOSYLTRANSFERASE 2 SUBUNIT BETA"/>
    <property type="match status" value="1"/>
</dbReference>
<dbReference type="AlphaFoldDB" id="A0A932VR81"/>
<dbReference type="EC" id="1.1.1.133" evidence="2"/>
<name>A0A932VR81_9BACT</name>
<dbReference type="GO" id="GO:0008831">
    <property type="term" value="F:dTDP-4-dehydrorhamnose reductase activity"/>
    <property type="evidence" value="ECO:0007669"/>
    <property type="project" value="UniProtKB-EC"/>
</dbReference>